<proteinExistence type="predicted"/>
<reference evidence="3" key="1">
    <citation type="submission" date="2021-01" db="EMBL/GenBank/DDBJ databases">
        <authorList>
            <person name="Corre E."/>
            <person name="Pelletier E."/>
            <person name="Niang G."/>
            <person name="Scheremetjew M."/>
            <person name="Finn R."/>
            <person name="Kale V."/>
            <person name="Holt S."/>
            <person name="Cochrane G."/>
            <person name="Meng A."/>
            <person name="Brown T."/>
            <person name="Cohen L."/>
        </authorList>
    </citation>
    <scope>NUCLEOTIDE SEQUENCE</scope>
    <source>
        <strain evidence="3">CCAP 955/1</strain>
    </source>
</reference>
<evidence type="ECO:0000256" key="1">
    <source>
        <dbReference type="PROSITE-ProRule" id="PRU00221"/>
    </source>
</evidence>
<dbReference type="InterPro" id="IPR015943">
    <property type="entry name" value="WD40/YVTN_repeat-like_dom_sf"/>
</dbReference>
<dbReference type="Gene3D" id="2.130.10.10">
    <property type="entry name" value="YVTN repeat-like/Quinoprotein amine dehydrogenase"/>
    <property type="match status" value="1"/>
</dbReference>
<dbReference type="InterPro" id="IPR001680">
    <property type="entry name" value="WD40_rpt"/>
</dbReference>
<gene>
    <name evidence="3" type="ORF">SELO1098_LOCUS12045</name>
</gene>
<dbReference type="Pfam" id="PF00400">
    <property type="entry name" value="WD40"/>
    <property type="match status" value="1"/>
</dbReference>
<dbReference type="PROSITE" id="PS50082">
    <property type="entry name" value="WD_REPEATS_2"/>
    <property type="match status" value="1"/>
</dbReference>
<dbReference type="SUPFAM" id="SSF50978">
    <property type="entry name" value="WD40 repeat-like"/>
    <property type="match status" value="1"/>
</dbReference>
<accession>A0A7S3M4Y6</accession>
<dbReference type="InterPro" id="IPR036322">
    <property type="entry name" value="WD40_repeat_dom_sf"/>
</dbReference>
<protein>
    <submittedName>
        <fullName evidence="3">Uncharacterized protein</fullName>
    </submittedName>
</protein>
<dbReference type="AlphaFoldDB" id="A0A7S3M4Y6"/>
<keyword evidence="1" id="KW-0853">WD repeat</keyword>
<name>A0A7S3M4Y6_9STRA</name>
<evidence type="ECO:0000256" key="2">
    <source>
        <dbReference type="SAM" id="MobiDB-lite"/>
    </source>
</evidence>
<evidence type="ECO:0000313" key="3">
    <source>
        <dbReference type="EMBL" id="CAE0283211.1"/>
    </source>
</evidence>
<sequence length="211" mass="22627">MMHVSMDRLMIAHADCITVMSFEAKTNEEKTKALGTHRARHLQADEVTILSVTTAPERNWIFGGYSDGSVAIWSTQESEALVVLGAHMSDVTQLVWLPCEPWGPALFTGGGEGKVTSWLLNGQVEEYALWSSQGLFSTAPNDPFSMPRAGSGSSRPQATILGASSDGLAAFEPTFGGSSDVFREGGVRINPQTLKTADDSDSDNDIVGAFR</sequence>
<organism evidence="3">
    <name type="scientific">Spumella elongata</name>
    <dbReference type="NCBI Taxonomy" id="89044"/>
    <lineage>
        <taxon>Eukaryota</taxon>
        <taxon>Sar</taxon>
        <taxon>Stramenopiles</taxon>
        <taxon>Ochrophyta</taxon>
        <taxon>Chrysophyceae</taxon>
        <taxon>Chromulinales</taxon>
        <taxon>Chromulinaceae</taxon>
        <taxon>Spumella</taxon>
    </lineage>
</organism>
<dbReference type="EMBL" id="HBIC01024335">
    <property type="protein sequence ID" value="CAE0283211.1"/>
    <property type="molecule type" value="Transcribed_RNA"/>
</dbReference>
<feature type="region of interest" description="Disordered" evidence="2">
    <location>
        <begin position="192"/>
        <end position="211"/>
    </location>
</feature>
<feature type="repeat" description="WD" evidence="1">
    <location>
        <begin position="42"/>
        <end position="83"/>
    </location>
</feature>